<dbReference type="Pfam" id="PF08937">
    <property type="entry name" value="ThsB_TIR"/>
    <property type="match status" value="1"/>
</dbReference>
<dbReference type="Gene3D" id="3.40.50.11200">
    <property type="match status" value="1"/>
</dbReference>
<evidence type="ECO:0000313" key="2">
    <source>
        <dbReference type="EMBL" id="BEG98999.1"/>
    </source>
</evidence>
<organism evidence="2 3">
    <name type="scientific">Bacteroides sedimenti</name>
    <dbReference type="NCBI Taxonomy" id="2136147"/>
    <lineage>
        <taxon>Bacteria</taxon>
        <taxon>Pseudomonadati</taxon>
        <taxon>Bacteroidota</taxon>
        <taxon>Bacteroidia</taxon>
        <taxon>Bacteroidales</taxon>
        <taxon>Bacteroidaceae</taxon>
        <taxon>Bacteroides</taxon>
    </lineage>
</organism>
<dbReference type="Proteomes" id="UP001496674">
    <property type="component" value="Chromosome"/>
</dbReference>
<keyword evidence="3" id="KW-1185">Reference proteome</keyword>
<proteinExistence type="predicted"/>
<sequence length="126" mass="14636">MTNKRVFVAFAIEDEKTKILFTGQAKNKNVPYDFVDMSVKEPWDEKWKTNCRTRIKGCDGMIVLVSKNLKNADGARWEIKCGKEEKLKIMGIYIDEGTFLDKPTEMDGITCKEWTWDNVKTFIESL</sequence>
<dbReference type="InterPro" id="IPR015032">
    <property type="entry name" value="ThsB__TIR-like_domain"/>
</dbReference>
<evidence type="ECO:0000259" key="1">
    <source>
        <dbReference type="Pfam" id="PF08937"/>
    </source>
</evidence>
<protein>
    <recommendedName>
        <fullName evidence="1">Thoeris protein ThsB TIR-like domain-containing protein</fullName>
    </recommendedName>
</protein>
<evidence type="ECO:0000313" key="3">
    <source>
        <dbReference type="Proteomes" id="UP001496674"/>
    </source>
</evidence>
<accession>A0ABM8IAF0</accession>
<gene>
    <name evidence="2" type="ORF">BSYN_12640</name>
</gene>
<name>A0ABM8IAF0_9BACE</name>
<reference evidence="2 3" key="1">
    <citation type="submission" date="2023-04" db="EMBL/GenBank/DDBJ databases">
        <title>Draft genome sequence of acteroides sedimenti strain YN3PY1.</title>
        <authorList>
            <person name="Yoshida N."/>
        </authorList>
    </citation>
    <scope>NUCLEOTIDE SEQUENCE [LARGE SCALE GENOMIC DNA]</scope>
    <source>
        <strain evidence="2 3">YN3PY1</strain>
    </source>
</reference>
<dbReference type="RefSeq" id="WP_353334204.1">
    <property type="nucleotide sequence ID" value="NZ_AP028055.1"/>
</dbReference>
<dbReference type="EMBL" id="AP028055">
    <property type="protein sequence ID" value="BEG98999.1"/>
    <property type="molecule type" value="Genomic_DNA"/>
</dbReference>
<feature type="domain" description="Thoeris protein ThsB TIR-like" evidence="1">
    <location>
        <begin position="7"/>
        <end position="96"/>
    </location>
</feature>